<dbReference type="InterPro" id="IPR053177">
    <property type="entry name" value="ADP-glucose_phosphorylase"/>
</dbReference>
<keyword evidence="5" id="KW-0479">Metal-binding</keyword>
<dbReference type="Proteomes" id="UP000017836">
    <property type="component" value="Unassembled WGS sequence"/>
</dbReference>
<feature type="binding site" evidence="5">
    <location>
        <position position="55"/>
    </location>
    <ligand>
        <name>Zn(2+)</name>
        <dbReference type="ChEBI" id="CHEBI:29105"/>
    </ligand>
</feature>
<keyword evidence="5" id="KW-0862">Zinc</keyword>
<keyword evidence="2" id="KW-0548">Nucleotidyltransferase</keyword>
<gene>
    <name evidence="8" type="ORF">AMTR_s00004p00065000</name>
</gene>
<dbReference type="GO" id="GO:0006012">
    <property type="term" value="P:galactose metabolic process"/>
    <property type="evidence" value="ECO:0007669"/>
    <property type="project" value="InterPro"/>
</dbReference>
<feature type="compositionally biased region" description="Low complexity" evidence="6">
    <location>
        <begin position="89"/>
        <end position="99"/>
    </location>
</feature>
<feature type="region of interest" description="Disordered" evidence="6">
    <location>
        <begin position="88"/>
        <end position="109"/>
    </location>
</feature>
<dbReference type="GO" id="GO:0008108">
    <property type="term" value="F:UDP-glucose:hexose-1-phosphate uridylyltransferase activity"/>
    <property type="evidence" value="ECO:0007669"/>
    <property type="project" value="InterPro"/>
</dbReference>
<evidence type="ECO:0000256" key="6">
    <source>
        <dbReference type="SAM" id="MobiDB-lite"/>
    </source>
</evidence>
<feature type="binding site" evidence="5">
    <location>
        <position position="161"/>
    </location>
    <ligand>
        <name>Zn(2+)</name>
        <dbReference type="ChEBI" id="CHEBI:29105"/>
    </ligand>
</feature>
<dbReference type="InterPro" id="IPR001937">
    <property type="entry name" value="GalP_UDPtransf1"/>
</dbReference>
<sequence>MSGNRIPEIRQDSVFKKWVIISPARAKRPSDFKSKKNSGSQNPSSNSSMDSCPFCINHEHECPPEIFRVPHGTSQWRIRVIQNLYPALQQPQNPNPSSQDLDPLVEKNHGSPNYIPQYHSSGSHSLGIPENPIPEVHLSRDLIRSIPGLGFHDVVIESPEHSVALWDLPPHAIGDVLLAYRERMKQLLCNEFIRYIQVFKNHGASAGASMSHSHSQIMALPIIPPSVSARLDSMKEHFERTGKCLLCEIHTKDLLIDESAHFFAIAPFAASFPFEIWIVPSYHSSHFEELDSEKAVDLGGLLKLMLQKLYYQLENPPFNYMIHTSPSGVPSGLPYSHWFLQIVPQLSVAAGFEIGSGCYINPVFPEDAVKVLREVKLPV</sequence>
<organism evidence="8 9">
    <name type="scientific">Amborella trichopoda</name>
    <dbReference type="NCBI Taxonomy" id="13333"/>
    <lineage>
        <taxon>Eukaryota</taxon>
        <taxon>Viridiplantae</taxon>
        <taxon>Streptophyta</taxon>
        <taxon>Embryophyta</taxon>
        <taxon>Tracheophyta</taxon>
        <taxon>Spermatophyta</taxon>
        <taxon>Magnoliopsida</taxon>
        <taxon>Amborellales</taxon>
        <taxon>Amborellaceae</taxon>
        <taxon>Amborella</taxon>
    </lineage>
</organism>
<dbReference type="Pfam" id="PF01087">
    <property type="entry name" value="GalP_UDP_transf"/>
    <property type="match status" value="1"/>
</dbReference>
<dbReference type="KEGG" id="atr:18421433"/>
<evidence type="ECO:0000313" key="9">
    <source>
        <dbReference type="Proteomes" id="UP000017836"/>
    </source>
</evidence>
<feature type="active site" description="Tele-UMP-histidine intermediate" evidence="4">
    <location>
        <position position="214"/>
    </location>
</feature>
<name>W1NDU1_AMBTC</name>
<reference evidence="9" key="1">
    <citation type="journal article" date="2013" name="Science">
        <title>The Amborella genome and the evolution of flowering plants.</title>
        <authorList>
            <consortium name="Amborella Genome Project"/>
        </authorList>
    </citation>
    <scope>NUCLEOTIDE SEQUENCE [LARGE SCALE GENOMIC DNA]</scope>
</reference>
<dbReference type="EMBL" id="KI397628">
    <property type="protein sequence ID" value="ERM93531.1"/>
    <property type="molecule type" value="Genomic_DNA"/>
</dbReference>
<proteinExistence type="predicted"/>
<dbReference type="OMA" id="CFENRGA"/>
<dbReference type="PIRSF" id="PIRSF000808">
    <property type="entry name" value="GalT"/>
    <property type="match status" value="1"/>
</dbReference>
<keyword evidence="1" id="KW-0808">Transferase</keyword>
<evidence type="ECO:0000256" key="5">
    <source>
        <dbReference type="PIRSR" id="PIRSR000808-3"/>
    </source>
</evidence>
<dbReference type="PANTHER" id="PTHR42763">
    <property type="entry name" value="ADP-GLUCOSE PHOSPHORYLASE"/>
    <property type="match status" value="1"/>
</dbReference>
<dbReference type="InterPro" id="IPR005849">
    <property type="entry name" value="GalP_Utransf_N"/>
</dbReference>
<feature type="binding site" evidence="5">
    <location>
        <position position="52"/>
    </location>
    <ligand>
        <name>Zn(2+)</name>
        <dbReference type="ChEBI" id="CHEBI:29105"/>
    </ligand>
</feature>
<evidence type="ECO:0000256" key="3">
    <source>
        <dbReference type="ARBA" id="ARBA00023277"/>
    </source>
</evidence>
<dbReference type="Gramene" id="ERM93531">
    <property type="protein sequence ID" value="ERM93531"/>
    <property type="gene ID" value="AMTR_s00004p00065000"/>
</dbReference>
<evidence type="ECO:0000256" key="2">
    <source>
        <dbReference type="ARBA" id="ARBA00022695"/>
    </source>
</evidence>
<dbReference type="STRING" id="13333.W1NDU1"/>
<evidence type="ECO:0000259" key="7">
    <source>
        <dbReference type="Pfam" id="PF01087"/>
    </source>
</evidence>
<dbReference type="HOGENOM" id="CLU_029960_1_0_1"/>
<feature type="binding site" evidence="5">
    <location>
        <position position="212"/>
    </location>
    <ligand>
        <name>Zn(2+)</name>
        <dbReference type="ChEBI" id="CHEBI:29105"/>
    </ligand>
</feature>
<evidence type="ECO:0000256" key="4">
    <source>
        <dbReference type="PIRSR" id="PIRSR000808-1"/>
    </source>
</evidence>
<accession>W1NDU1</accession>
<feature type="domain" description="Galactose-1-phosphate uridyl transferase N-terminal" evidence="7">
    <location>
        <begin position="144"/>
        <end position="224"/>
    </location>
</feature>
<keyword evidence="3" id="KW-0119">Carbohydrate metabolism</keyword>
<comment type="cofactor">
    <cofactor evidence="5">
        <name>Zn(2+)</name>
        <dbReference type="ChEBI" id="CHEBI:29105"/>
    </cofactor>
    <text evidence="5">Binds 1 zinc ion per subunit.</text>
</comment>
<feature type="region of interest" description="Disordered" evidence="6">
    <location>
        <begin position="26"/>
        <end position="49"/>
    </location>
</feature>
<dbReference type="GO" id="GO:0016779">
    <property type="term" value="F:nucleotidyltransferase activity"/>
    <property type="evidence" value="ECO:0000318"/>
    <property type="project" value="GO_Central"/>
</dbReference>
<dbReference type="OrthoDB" id="418412at2759"/>
<dbReference type="GO" id="GO:0080040">
    <property type="term" value="P:positive regulation of cellular response to phosphate starvation"/>
    <property type="evidence" value="ECO:0007669"/>
    <property type="project" value="EnsemblPlants"/>
</dbReference>
<dbReference type="GO" id="GO:0043531">
    <property type="term" value="F:ADP binding"/>
    <property type="evidence" value="ECO:0007669"/>
    <property type="project" value="EnsemblPlants"/>
</dbReference>
<dbReference type="AlphaFoldDB" id="W1NDU1"/>
<dbReference type="eggNOG" id="KOG2958">
    <property type="taxonomic scope" value="Eukaryota"/>
</dbReference>
<dbReference type="PANTHER" id="PTHR42763:SF2">
    <property type="entry name" value="ADP-GLUCOSE PHOSPHORYLASE"/>
    <property type="match status" value="1"/>
</dbReference>
<dbReference type="GO" id="GO:0008270">
    <property type="term" value="F:zinc ion binding"/>
    <property type="evidence" value="ECO:0007669"/>
    <property type="project" value="EnsemblPlants"/>
</dbReference>
<protein>
    <recommendedName>
        <fullName evidence="7">Galactose-1-phosphate uridyl transferase N-terminal domain-containing protein</fullName>
    </recommendedName>
</protein>
<feature type="compositionally biased region" description="Low complexity" evidence="6">
    <location>
        <begin position="37"/>
        <end position="49"/>
    </location>
</feature>
<evidence type="ECO:0000313" key="8">
    <source>
        <dbReference type="EMBL" id="ERM93531.1"/>
    </source>
</evidence>
<keyword evidence="9" id="KW-1185">Reference proteome</keyword>
<dbReference type="Gene3D" id="3.30.428.10">
    <property type="entry name" value="HIT-like"/>
    <property type="match status" value="2"/>
</dbReference>
<dbReference type="SUPFAM" id="SSF54197">
    <property type="entry name" value="HIT-like"/>
    <property type="match status" value="2"/>
</dbReference>
<dbReference type="InterPro" id="IPR036265">
    <property type="entry name" value="HIT-like_sf"/>
</dbReference>
<evidence type="ECO:0000256" key="1">
    <source>
        <dbReference type="ARBA" id="ARBA00022679"/>
    </source>
</evidence>